<feature type="transmembrane region" description="Helical" evidence="9">
    <location>
        <begin position="105"/>
        <end position="123"/>
    </location>
</feature>
<evidence type="ECO:0000256" key="1">
    <source>
        <dbReference type="ARBA" id="ARBA00004651"/>
    </source>
</evidence>
<evidence type="ECO:0000256" key="7">
    <source>
        <dbReference type="ARBA" id="ARBA00023136"/>
    </source>
</evidence>
<keyword evidence="5 8" id="KW-0812">Transmembrane</keyword>
<dbReference type="InterPro" id="IPR036421">
    <property type="entry name" value="Fe_dep_repressor_sf"/>
</dbReference>
<dbReference type="EMBL" id="JAENII010000002">
    <property type="protein sequence ID" value="MBK1825949.1"/>
    <property type="molecule type" value="Genomic_DNA"/>
</dbReference>
<dbReference type="Pfam" id="PF00950">
    <property type="entry name" value="ABC-3"/>
    <property type="match status" value="1"/>
</dbReference>
<gene>
    <name evidence="11" type="ORF">JIN81_02875</name>
</gene>
<evidence type="ECO:0000256" key="4">
    <source>
        <dbReference type="ARBA" id="ARBA00022475"/>
    </source>
</evidence>
<keyword evidence="7 9" id="KW-0472">Membrane</keyword>
<evidence type="ECO:0000256" key="9">
    <source>
        <dbReference type="SAM" id="Phobius"/>
    </source>
</evidence>
<organism evidence="11 12">
    <name type="scientific">Haloferula rosea</name>
    <dbReference type="NCBI Taxonomy" id="490093"/>
    <lineage>
        <taxon>Bacteria</taxon>
        <taxon>Pseudomonadati</taxon>
        <taxon>Verrucomicrobiota</taxon>
        <taxon>Verrucomicrobiia</taxon>
        <taxon>Verrucomicrobiales</taxon>
        <taxon>Verrucomicrobiaceae</taxon>
        <taxon>Haloferula</taxon>
    </lineage>
</organism>
<dbReference type="InterPro" id="IPR001626">
    <property type="entry name" value="ABC_TroCD"/>
</dbReference>
<keyword evidence="3 8" id="KW-0813">Transport</keyword>
<dbReference type="PANTHER" id="PTHR30477:SF3">
    <property type="entry name" value="METAL TRANSPORT SYSTEM MEMBRANE PROTEIN CT_069-RELATED"/>
    <property type="match status" value="1"/>
</dbReference>
<dbReference type="Gene3D" id="1.10.3470.10">
    <property type="entry name" value="ABC transporter involved in vitamin B12 uptake, BtuC"/>
    <property type="match status" value="1"/>
</dbReference>
<evidence type="ECO:0000256" key="5">
    <source>
        <dbReference type="ARBA" id="ARBA00022692"/>
    </source>
</evidence>
<dbReference type="RefSeq" id="WP_200276132.1">
    <property type="nucleotide sequence ID" value="NZ_JAENII010000002.1"/>
</dbReference>
<dbReference type="GO" id="GO:0043190">
    <property type="term" value="C:ATP-binding cassette (ABC) transporter complex"/>
    <property type="evidence" value="ECO:0007669"/>
    <property type="project" value="InterPro"/>
</dbReference>
<dbReference type="AlphaFoldDB" id="A0A934VD57"/>
<sequence length="437" mass="47170">MNSLLSVTLPGYTTMVVVGSTTLLGVAAGIIGSFLLLRKRSLMGDALSHATLPGIGIAFAVMVAAGGSGKHLGGLLLGAAISGLLGVLVMFLIRNTTRLRDDVAMGLVLSVFFGIGVAILGMVQELPNAAGLEAYIYGKPASIVASDFKLIAGMAIFTSLATTLLYKELTLLCFDENFARSQGWPIGWLDLLLLTLVTAITVVGLQAVGLILIIAMLITPPTAARFWTHNLTTMMLLSAVIGGVSGGLGTFISAWAPRMPAGAVIVLVAAAIFLASMIFAPAKGVLARRFRRRRLRLKVDRQHLLRAIYELLEAEQAPSSIINHSIPVTDLLRKRTWSKVEIERIARLARKRGDLEPPSGQELCLSESGFGEAARITRNHRLWEVYLVTHADIAPSHVDRDADMVEHILEADLVRRLEEALRRSNTWVPVPDSPHRL</sequence>
<dbReference type="InterPro" id="IPR037294">
    <property type="entry name" value="ABC_BtuC-like"/>
</dbReference>
<feature type="transmembrane region" description="Helical" evidence="9">
    <location>
        <begin position="231"/>
        <end position="255"/>
    </location>
</feature>
<dbReference type="Gene3D" id="1.10.10.10">
    <property type="entry name" value="Winged helix-like DNA-binding domain superfamily/Winged helix DNA-binding domain"/>
    <property type="match status" value="1"/>
</dbReference>
<feature type="transmembrane region" description="Helical" evidence="9">
    <location>
        <begin position="72"/>
        <end position="93"/>
    </location>
</feature>
<name>A0A934VD57_9BACT</name>
<proteinExistence type="inferred from homology"/>
<dbReference type="PANTHER" id="PTHR30477">
    <property type="entry name" value="ABC-TRANSPORTER METAL-BINDING PROTEIN"/>
    <property type="match status" value="1"/>
</dbReference>
<comment type="caution">
    <text evidence="11">The sequence shown here is derived from an EMBL/GenBank/DDBJ whole genome shotgun (WGS) entry which is preliminary data.</text>
</comment>
<feature type="transmembrane region" description="Helical" evidence="9">
    <location>
        <begin position="191"/>
        <end position="219"/>
    </location>
</feature>
<keyword evidence="12" id="KW-1185">Reference proteome</keyword>
<protein>
    <submittedName>
        <fullName evidence="11">Metal ABC transporter permease</fullName>
    </submittedName>
</protein>
<evidence type="ECO:0000256" key="3">
    <source>
        <dbReference type="ARBA" id="ARBA00022448"/>
    </source>
</evidence>
<reference evidence="11" key="1">
    <citation type="submission" date="2021-01" db="EMBL/GenBank/DDBJ databases">
        <title>Modified the classification status of verrucomicrobia.</title>
        <authorList>
            <person name="Feng X."/>
        </authorList>
    </citation>
    <scope>NUCLEOTIDE SEQUENCE</scope>
    <source>
        <strain evidence="11">KCTC 22201</strain>
    </source>
</reference>
<dbReference type="CDD" id="cd06550">
    <property type="entry name" value="TM_ABC_iron-siderophores_like"/>
    <property type="match status" value="1"/>
</dbReference>
<evidence type="ECO:0000256" key="2">
    <source>
        <dbReference type="ARBA" id="ARBA00008034"/>
    </source>
</evidence>
<feature type="transmembrane region" description="Helical" evidence="9">
    <location>
        <begin position="261"/>
        <end position="286"/>
    </location>
</feature>
<dbReference type="SUPFAM" id="SSF47979">
    <property type="entry name" value="Iron-dependent repressor protein, dimerization domain"/>
    <property type="match status" value="1"/>
</dbReference>
<dbReference type="GO" id="GO:0046983">
    <property type="term" value="F:protein dimerization activity"/>
    <property type="evidence" value="ECO:0007669"/>
    <property type="project" value="InterPro"/>
</dbReference>
<evidence type="ECO:0000256" key="8">
    <source>
        <dbReference type="RuleBase" id="RU003943"/>
    </source>
</evidence>
<dbReference type="GO" id="GO:0046914">
    <property type="term" value="F:transition metal ion binding"/>
    <property type="evidence" value="ECO:0007669"/>
    <property type="project" value="InterPro"/>
</dbReference>
<comment type="subcellular location">
    <subcellularLocation>
        <location evidence="1 8">Cell membrane</location>
        <topology evidence="1 8">Multi-pass membrane protein</topology>
    </subcellularLocation>
</comment>
<evidence type="ECO:0000313" key="12">
    <source>
        <dbReference type="Proteomes" id="UP000658278"/>
    </source>
</evidence>
<accession>A0A934VD57</accession>
<keyword evidence="4" id="KW-1003">Cell membrane</keyword>
<dbReference type="Proteomes" id="UP000658278">
    <property type="component" value="Unassembled WGS sequence"/>
</dbReference>
<dbReference type="GO" id="GO:0010043">
    <property type="term" value="P:response to zinc ion"/>
    <property type="evidence" value="ECO:0007669"/>
    <property type="project" value="TreeGrafter"/>
</dbReference>
<dbReference type="InterPro" id="IPR036388">
    <property type="entry name" value="WH-like_DNA-bd_sf"/>
</dbReference>
<dbReference type="InterPro" id="IPR001367">
    <property type="entry name" value="Fe_dep_repressor"/>
</dbReference>
<evidence type="ECO:0000313" key="11">
    <source>
        <dbReference type="EMBL" id="MBK1825949.1"/>
    </source>
</evidence>
<comment type="similarity">
    <text evidence="2 8">Belongs to the ABC-3 integral membrane protein family.</text>
</comment>
<evidence type="ECO:0000259" key="10">
    <source>
        <dbReference type="Pfam" id="PF02742"/>
    </source>
</evidence>
<feature type="transmembrane region" description="Helical" evidence="9">
    <location>
        <begin position="12"/>
        <end position="37"/>
    </location>
</feature>
<dbReference type="Pfam" id="PF02742">
    <property type="entry name" value="Fe_dep_repr_C"/>
    <property type="match status" value="1"/>
</dbReference>
<dbReference type="SUPFAM" id="SSF81345">
    <property type="entry name" value="ABC transporter involved in vitamin B12 uptake, BtuC"/>
    <property type="match status" value="1"/>
</dbReference>
<evidence type="ECO:0000256" key="6">
    <source>
        <dbReference type="ARBA" id="ARBA00022989"/>
    </source>
</evidence>
<feature type="transmembrane region" description="Helical" evidence="9">
    <location>
        <begin position="49"/>
        <end position="66"/>
    </location>
</feature>
<dbReference type="GO" id="GO:0055085">
    <property type="term" value="P:transmembrane transport"/>
    <property type="evidence" value="ECO:0007669"/>
    <property type="project" value="InterPro"/>
</dbReference>
<feature type="domain" description="Iron dependent repressor metal binding and dimerisation" evidence="10">
    <location>
        <begin position="367"/>
        <end position="422"/>
    </location>
</feature>
<keyword evidence="6 9" id="KW-1133">Transmembrane helix</keyword>